<gene>
    <name evidence="9" type="ORF">AABD04_00505</name>
</gene>
<evidence type="ECO:0000256" key="6">
    <source>
        <dbReference type="ARBA" id="ARBA00022989"/>
    </source>
</evidence>
<feature type="transmembrane region" description="Helical" evidence="8">
    <location>
        <begin position="170"/>
        <end position="190"/>
    </location>
</feature>
<dbReference type="PANTHER" id="PTHR34979">
    <property type="entry name" value="INNER MEMBRANE PROTEIN YGAZ"/>
    <property type="match status" value="1"/>
</dbReference>
<dbReference type="EMBL" id="JBBPCN010000001">
    <property type="protein sequence ID" value="MEK8069325.1"/>
    <property type="molecule type" value="Genomic_DNA"/>
</dbReference>
<comment type="similarity">
    <text evidence="2">Belongs to the AzlC family.</text>
</comment>
<keyword evidence="10" id="KW-1185">Reference proteome</keyword>
<comment type="caution">
    <text evidence="9">The sequence shown here is derived from an EMBL/GenBank/DDBJ whole genome shotgun (WGS) entry which is preliminary data.</text>
</comment>
<dbReference type="RefSeq" id="WP_341439825.1">
    <property type="nucleotide sequence ID" value="NZ_JBBPCN010000001.1"/>
</dbReference>
<evidence type="ECO:0000256" key="5">
    <source>
        <dbReference type="ARBA" id="ARBA00022692"/>
    </source>
</evidence>
<comment type="subcellular location">
    <subcellularLocation>
        <location evidence="1">Cell membrane</location>
        <topology evidence="1">Multi-pass membrane protein</topology>
    </subcellularLocation>
</comment>
<evidence type="ECO:0000256" key="1">
    <source>
        <dbReference type="ARBA" id="ARBA00004651"/>
    </source>
</evidence>
<dbReference type="Pfam" id="PF03591">
    <property type="entry name" value="AzlC"/>
    <property type="match status" value="1"/>
</dbReference>
<evidence type="ECO:0000256" key="8">
    <source>
        <dbReference type="SAM" id="Phobius"/>
    </source>
</evidence>
<keyword evidence="4" id="KW-1003">Cell membrane</keyword>
<protein>
    <submittedName>
        <fullName evidence="9">AzlC family ABC transporter permease</fullName>
    </submittedName>
</protein>
<evidence type="ECO:0000256" key="2">
    <source>
        <dbReference type="ARBA" id="ARBA00010735"/>
    </source>
</evidence>
<proteinExistence type="inferred from homology"/>
<evidence type="ECO:0000313" key="10">
    <source>
        <dbReference type="Proteomes" id="UP001456513"/>
    </source>
</evidence>
<reference evidence="9 10" key="1">
    <citation type="submission" date="2024-03" db="EMBL/GenBank/DDBJ databases">
        <title>Rhodococcus navarretei sp. nov. and Pseudarthrobacter quantumdoti sp. nov., two new species with the ability to biosynthesize Quantum Dots isolated from soil samples at Union Glacier, Antarctica.</title>
        <authorList>
            <person name="Vargas M."/>
        </authorList>
    </citation>
    <scope>NUCLEOTIDE SEQUENCE [LARGE SCALE GENOMIC DNA]</scope>
    <source>
        <strain evidence="9 10">EXRC-4A-4</strain>
    </source>
</reference>
<evidence type="ECO:0000313" key="9">
    <source>
        <dbReference type="EMBL" id="MEK8069325.1"/>
    </source>
</evidence>
<organism evidence="9 10">
    <name type="scientific">Rhodococcus navarretei</name>
    <dbReference type="NCBI Taxonomy" id="3128981"/>
    <lineage>
        <taxon>Bacteria</taxon>
        <taxon>Bacillati</taxon>
        <taxon>Actinomycetota</taxon>
        <taxon>Actinomycetes</taxon>
        <taxon>Mycobacteriales</taxon>
        <taxon>Nocardiaceae</taxon>
        <taxon>Rhodococcus</taxon>
    </lineage>
</organism>
<feature type="transmembrane region" description="Helical" evidence="8">
    <location>
        <begin position="140"/>
        <end position="164"/>
    </location>
</feature>
<evidence type="ECO:0000256" key="7">
    <source>
        <dbReference type="ARBA" id="ARBA00023136"/>
    </source>
</evidence>
<feature type="transmembrane region" description="Helical" evidence="8">
    <location>
        <begin position="68"/>
        <end position="90"/>
    </location>
</feature>
<keyword evidence="6 8" id="KW-1133">Transmembrane helix</keyword>
<name>A0ABU9CPH8_9NOCA</name>
<evidence type="ECO:0000256" key="3">
    <source>
        <dbReference type="ARBA" id="ARBA00022448"/>
    </source>
</evidence>
<evidence type="ECO:0000256" key="4">
    <source>
        <dbReference type="ARBA" id="ARBA00022475"/>
    </source>
</evidence>
<sequence length="242" mass="24689">MRSTWRTPGGSSNWLRNFGGVNIRDIALVCLADALVGASFGAISVAAGLPLWLPVVMSLVVFAGSSQFIFVGILAAGGNPVAAVASALLANTRLVPLGFSIGEVFQNLSPIKRLLGTHLITDEAVAFSVSEKDEVSRRTAFWLCGIGLFVTWNIGVVIGTLGGGAITDTAALGLDAAFPAILLGLIMPALRDKATRTAALLGAGVALVASMFLPSGLPVLLALIAVVPAMLSTAPVAPKESA</sequence>
<accession>A0ABU9CPH8</accession>
<keyword evidence="7 8" id="KW-0472">Membrane</keyword>
<keyword evidence="3" id="KW-0813">Transport</keyword>
<dbReference type="PANTHER" id="PTHR34979:SF1">
    <property type="entry name" value="INNER MEMBRANE PROTEIN YGAZ"/>
    <property type="match status" value="1"/>
</dbReference>
<dbReference type="Proteomes" id="UP001456513">
    <property type="component" value="Unassembled WGS sequence"/>
</dbReference>
<dbReference type="InterPro" id="IPR011606">
    <property type="entry name" value="Brnchd-chn_aa_trnsp_permease"/>
</dbReference>
<feature type="transmembrane region" description="Helical" evidence="8">
    <location>
        <begin position="26"/>
        <end position="48"/>
    </location>
</feature>
<keyword evidence="5 8" id="KW-0812">Transmembrane</keyword>